<dbReference type="PANTHER" id="PTHR30528:SF0">
    <property type="entry name" value="CYTOPLASMIC PROTEIN"/>
    <property type="match status" value="1"/>
</dbReference>
<proteinExistence type="predicted"/>
<evidence type="ECO:0000313" key="2">
    <source>
        <dbReference type="Proteomes" id="UP001162834"/>
    </source>
</evidence>
<dbReference type="InterPro" id="IPR009351">
    <property type="entry name" value="AlkZ-like"/>
</dbReference>
<dbReference type="AlphaFoldDB" id="A0A9E6Y5F0"/>
<organism evidence="1 2">
    <name type="scientific">Capillimicrobium parvum</name>
    <dbReference type="NCBI Taxonomy" id="2884022"/>
    <lineage>
        <taxon>Bacteria</taxon>
        <taxon>Bacillati</taxon>
        <taxon>Actinomycetota</taxon>
        <taxon>Thermoleophilia</taxon>
        <taxon>Solirubrobacterales</taxon>
        <taxon>Capillimicrobiaceae</taxon>
        <taxon>Capillimicrobium</taxon>
    </lineage>
</organism>
<gene>
    <name evidence="1" type="ORF">DSM104329_05608</name>
</gene>
<sequence>MARAALSAAQARRVALAAQGFGGPRGDGSGPPGARAMLAMAQRLGVLQIDSVNVLARAHYLPLFSRLGPYDRDRLDQAAWRAPRRLFEYWGHEASLLPVALQPLLRWRMARAGDDAWGGMRRIATEQPALVARVLEDVRARGPVSAAQLADDEAPRRSGPWWGWSDVKRAIEWLFWSGQVTSARRRGFERMYDLPDRVLPREVIAAPTPAEADAHRELVRIAARALGVAAERDLRDYFRLPLAGARTAVAELVEAGELLPVEVEGWRTPGYLDPGARVPRRVHARAVLGPFDPLVWERSRVERLFGFRFRLEIYVPAPRRVHGYYVLPFLLGDRLVARVDLKADRAAGALLVQAAWAEAQAPDETAAELAEELRTMAGWLGLERVEVRDRGDLAGALRGAVGPGGR</sequence>
<keyword evidence="2" id="KW-1185">Reference proteome</keyword>
<evidence type="ECO:0008006" key="3">
    <source>
        <dbReference type="Google" id="ProtNLM"/>
    </source>
</evidence>
<dbReference type="EMBL" id="CP087164">
    <property type="protein sequence ID" value="UGS39176.1"/>
    <property type="molecule type" value="Genomic_DNA"/>
</dbReference>
<reference evidence="1" key="1">
    <citation type="journal article" date="2022" name="Int. J. Syst. Evol. Microbiol.">
        <title>Pseudomonas aegrilactucae sp. nov. and Pseudomonas morbosilactucae sp. nov., pathogens causing bacterial rot of lettuce in Japan.</title>
        <authorList>
            <person name="Sawada H."/>
            <person name="Fujikawa T."/>
            <person name="Satou M."/>
        </authorList>
    </citation>
    <scope>NUCLEOTIDE SEQUENCE</scope>
    <source>
        <strain evidence="1">0166_1</strain>
    </source>
</reference>
<name>A0A9E6Y5F0_9ACTN</name>
<evidence type="ECO:0000313" key="1">
    <source>
        <dbReference type="EMBL" id="UGS39176.1"/>
    </source>
</evidence>
<dbReference type="PANTHER" id="PTHR30528">
    <property type="entry name" value="CYTOPLASMIC PROTEIN"/>
    <property type="match status" value="1"/>
</dbReference>
<dbReference type="KEGG" id="sbae:DSM104329_05608"/>
<accession>A0A9E6Y5F0</accession>
<dbReference type="Pfam" id="PF06224">
    <property type="entry name" value="AlkZ-like"/>
    <property type="match status" value="1"/>
</dbReference>
<protein>
    <recommendedName>
        <fullName evidence="3">Cytoplasmic protein</fullName>
    </recommendedName>
</protein>
<dbReference type="Proteomes" id="UP001162834">
    <property type="component" value="Chromosome"/>
</dbReference>